<dbReference type="PANTHER" id="PTHR42693:SF53">
    <property type="entry name" value="ENDO-4-O-SULFATASE"/>
    <property type="match status" value="1"/>
</dbReference>
<keyword evidence="6" id="KW-0106">Calcium</keyword>
<dbReference type="InterPro" id="IPR000917">
    <property type="entry name" value="Sulfatase_N"/>
</dbReference>
<name>A0A3B1CN67_9ZZZZ</name>
<keyword evidence="3" id="KW-0479">Metal-binding</keyword>
<dbReference type="Pfam" id="PF00884">
    <property type="entry name" value="Sulfatase"/>
    <property type="match status" value="1"/>
</dbReference>
<proteinExistence type="inferred from homology"/>
<sequence>MLLEIFFIKLKAKNMKKLFRLSSRYTAAAVSIILLLSLFSGFSADQKENEKLPNIVLIFMDDMGYGDLASYGAIDYETPNLDKLAMEGMRFTNFYAAQAVCSASRAGLLTGCYPNRIGISGALMPWAKIGLSDKEMTIAQLLKQKGYATGMAGKWHLGHQKQFLPLQHGFDEYLGLPYSNDMWPVDFDGTPVTKESPKPWKAKYPQLPLIDGNEKVKEIRNLDDQGSLTTIYTERAVDFIKRNKDKPFFFYLAHSMVHVPLGVSDKFKGKSKQGLFGDVMMEIDWSVGEVIKALKENGLEDNTLVIFTSDNGPWLNFGNHAGSTGGLREGKGTSWEGGQREPCIVKWPGIVPEGAICNKLSATIDILPTLAAITGAELPDHKIDGVNILSLFKGEQDADPRSYFYYYYRKNSLEGVRNGHWKLVLPHSYRSYEGVLPGNDGFPGKYAKDSTGLALYNLRRDPGEHYDVKELYPDIVDAIMVLVQQAREDLGDELTGYEGKNRRPAGKITE</sequence>
<dbReference type="SUPFAM" id="SSF53649">
    <property type="entry name" value="Alkaline phosphatase-like"/>
    <property type="match status" value="1"/>
</dbReference>
<evidence type="ECO:0000256" key="2">
    <source>
        <dbReference type="ARBA" id="ARBA00008779"/>
    </source>
</evidence>
<evidence type="ECO:0000259" key="8">
    <source>
        <dbReference type="Pfam" id="PF00884"/>
    </source>
</evidence>
<evidence type="ECO:0000256" key="5">
    <source>
        <dbReference type="ARBA" id="ARBA00022801"/>
    </source>
</evidence>
<evidence type="ECO:0000313" key="9">
    <source>
        <dbReference type="EMBL" id="VAX29742.1"/>
    </source>
</evidence>
<dbReference type="EMBL" id="UOGD01000462">
    <property type="protein sequence ID" value="VAX29742.1"/>
    <property type="molecule type" value="Genomic_DNA"/>
</dbReference>
<keyword evidence="5 9" id="KW-0378">Hydrolase</keyword>
<dbReference type="FunFam" id="3.40.720.10:FF:000023">
    <property type="entry name" value="Arylsulfatase A"/>
    <property type="match status" value="1"/>
</dbReference>
<dbReference type="Gene3D" id="3.40.720.10">
    <property type="entry name" value="Alkaline Phosphatase, subunit A"/>
    <property type="match status" value="1"/>
</dbReference>
<organism evidence="9">
    <name type="scientific">hydrothermal vent metagenome</name>
    <dbReference type="NCBI Taxonomy" id="652676"/>
    <lineage>
        <taxon>unclassified sequences</taxon>
        <taxon>metagenomes</taxon>
        <taxon>ecological metagenomes</taxon>
    </lineage>
</organism>
<comment type="similarity">
    <text evidence="2">Belongs to the sulfatase family.</text>
</comment>
<evidence type="ECO:0000256" key="1">
    <source>
        <dbReference type="ARBA" id="ARBA00001913"/>
    </source>
</evidence>
<dbReference type="GO" id="GO:0046872">
    <property type="term" value="F:metal ion binding"/>
    <property type="evidence" value="ECO:0007669"/>
    <property type="project" value="UniProtKB-KW"/>
</dbReference>
<dbReference type="InterPro" id="IPR050738">
    <property type="entry name" value="Sulfatase"/>
</dbReference>
<dbReference type="GO" id="GO:0004065">
    <property type="term" value="F:arylsulfatase activity"/>
    <property type="evidence" value="ECO:0007669"/>
    <property type="project" value="UniProtKB-EC"/>
</dbReference>
<dbReference type="PROSITE" id="PS00149">
    <property type="entry name" value="SULFATASE_2"/>
    <property type="match status" value="1"/>
</dbReference>
<evidence type="ECO:0000256" key="3">
    <source>
        <dbReference type="ARBA" id="ARBA00022723"/>
    </source>
</evidence>
<evidence type="ECO:0000256" key="7">
    <source>
        <dbReference type="ARBA" id="ARBA00023180"/>
    </source>
</evidence>
<comment type="cofactor">
    <cofactor evidence="1">
        <name>Ca(2+)</name>
        <dbReference type="ChEBI" id="CHEBI:29108"/>
    </cofactor>
</comment>
<accession>A0A3B1CN67</accession>
<dbReference type="PANTHER" id="PTHR42693">
    <property type="entry name" value="ARYLSULFATASE FAMILY MEMBER"/>
    <property type="match status" value="1"/>
</dbReference>
<feature type="domain" description="Sulfatase N-terminal" evidence="8">
    <location>
        <begin position="53"/>
        <end position="375"/>
    </location>
</feature>
<dbReference type="InterPro" id="IPR024607">
    <property type="entry name" value="Sulfatase_CS"/>
</dbReference>
<evidence type="ECO:0000256" key="4">
    <source>
        <dbReference type="ARBA" id="ARBA00022729"/>
    </source>
</evidence>
<gene>
    <name evidence="9" type="ORF">MNBD_IGNAVI01-2905</name>
</gene>
<dbReference type="InterPro" id="IPR017850">
    <property type="entry name" value="Alkaline_phosphatase_core_sf"/>
</dbReference>
<dbReference type="Pfam" id="PF14707">
    <property type="entry name" value="Sulfatase_C"/>
    <property type="match status" value="1"/>
</dbReference>
<reference evidence="9" key="1">
    <citation type="submission" date="2018-06" db="EMBL/GenBank/DDBJ databases">
        <authorList>
            <person name="Zhirakovskaya E."/>
        </authorList>
    </citation>
    <scope>NUCLEOTIDE SEQUENCE</scope>
</reference>
<evidence type="ECO:0000256" key="6">
    <source>
        <dbReference type="ARBA" id="ARBA00022837"/>
    </source>
</evidence>
<protein>
    <submittedName>
        <fullName evidence="9">Arylsulfatase</fullName>
        <ecNumber evidence="9">3.1.6.1</ecNumber>
    </submittedName>
</protein>
<dbReference type="EC" id="3.1.6.1" evidence="9"/>
<keyword evidence="4" id="KW-0732">Signal</keyword>
<keyword evidence="7" id="KW-0325">Glycoprotein</keyword>
<dbReference type="Gene3D" id="3.30.1120.10">
    <property type="match status" value="1"/>
</dbReference>
<dbReference type="CDD" id="cd16026">
    <property type="entry name" value="GALNS_like"/>
    <property type="match status" value="1"/>
</dbReference>
<dbReference type="AlphaFoldDB" id="A0A3B1CN67"/>